<keyword evidence="2" id="KW-1185">Reference proteome</keyword>
<dbReference type="EnsemblPlants" id="AVESA.00010b.r2.1AG0018910.1">
    <property type="protein sequence ID" value="AVESA.00010b.r2.1AG0018910.1.CDS"/>
    <property type="gene ID" value="AVESA.00010b.r2.1AG0018910"/>
</dbReference>
<evidence type="ECO:0000313" key="2">
    <source>
        <dbReference type="Proteomes" id="UP001732700"/>
    </source>
</evidence>
<sequence length="443" mass="49063">MGSAEGLVEIRPRELQFLFEVKKQSSCSIHLVNKTDEYVAFKVKTTSPKRYCVRPNIGVILPRATCVFTVTMQAQKIAPPDLQIKDKFLVQTTAIPAGMTDEGTIPAFFSKETRRYIEENKLRVVLVSATQPEAEQHISGIPNVKTAIEVPVPKDALNIVNEAPNVVNQLPHSQKASFPSLRESPANLSEIPIPVNGVPTVLRDLPVLLKEAPATSAKSAIHLKGNPTVSVETQFSSIETNMTLKETPTVLRDFPVLLKEAPVASAESAICLKGSPTVSVERQFSSTEMNRTFGKTPVLGDFRVPLKEAPATSAESAILKETPTFSLSTQHSSTEMRSDIFVNTENLHSSRSAGQPIHYSYQVEDVQNMKSELTSLEVKLEEAENLIIKLREEARTTIQERDKLRHEMFFRRQGSLRSRAGFPLLFVAYIAILGVSLGYLFHL</sequence>
<name>A0ACD5TAC4_AVESA</name>
<proteinExistence type="predicted"/>
<accession>A0ACD5TAC4</accession>
<reference evidence="1" key="1">
    <citation type="submission" date="2021-05" db="EMBL/GenBank/DDBJ databases">
        <authorList>
            <person name="Scholz U."/>
            <person name="Mascher M."/>
            <person name="Fiebig A."/>
        </authorList>
    </citation>
    <scope>NUCLEOTIDE SEQUENCE [LARGE SCALE GENOMIC DNA]</scope>
</reference>
<evidence type="ECO:0000313" key="1">
    <source>
        <dbReference type="EnsemblPlants" id="AVESA.00010b.r2.1AG0018910.1.CDS"/>
    </source>
</evidence>
<dbReference type="Proteomes" id="UP001732700">
    <property type="component" value="Chromosome 1A"/>
</dbReference>
<organism evidence="1 2">
    <name type="scientific">Avena sativa</name>
    <name type="common">Oat</name>
    <dbReference type="NCBI Taxonomy" id="4498"/>
    <lineage>
        <taxon>Eukaryota</taxon>
        <taxon>Viridiplantae</taxon>
        <taxon>Streptophyta</taxon>
        <taxon>Embryophyta</taxon>
        <taxon>Tracheophyta</taxon>
        <taxon>Spermatophyta</taxon>
        <taxon>Magnoliopsida</taxon>
        <taxon>Liliopsida</taxon>
        <taxon>Poales</taxon>
        <taxon>Poaceae</taxon>
        <taxon>BOP clade</taxon>
        <taxon>Pooideae</taxon>
        <taxon>Poodae</taxon>
        <taxon>Poeae</taxon>
        <taxon>Poeae Chloroplast Group 1 (Aveneae type)</taxon>
        <taxon>Aveninae</taxon>
        <taxon>Avena</taxon>
    </lineage>
</organism>
<protein>
    <submittedName>
        <fullName evidence="1">Uncharacterized protein</fullName>
    </submittedName>
</protein>
<reference evidence="1" key="2">
    <citation type="submission" date="2025-09" db="UniProtKB">
        <authorList>
            <consortium name="EnsemblPlants"/>
        </authorList>
    </citation>
    <scope>IDENTIFICATION</scope>
</reference>